<dbReference type="Pfam" id="PF02769">
    <property type="entry name" value="AIRS_C"/>
    <property type="match status" value="1"/>
</dbReference>
<comment type="caution">
    <text evidence="2">The sequence shown here is derived from an EMBL/GenBank/DDBJ whole genome shotgun (WGS) entry which is preliminary data.</text>
</comment>
<reference evidence="2 3" key="1">
    <citation type="submission" date="2012-09" db="EMBL/GenBank/DDBJ databases">
        <title>Draft Genome Sequences of 6 Strains from Genus Thauera.</title>
        <authorList>
            <person name="Liu B."/>
            <person name="Shapleigh J.P."/>
            <person name="Frostegard A.H."/>
        </authorList>
    </citation>
    <scope>NUCLEOTIDE SEQUENCE [LARGE SCALE GENOMIC DNA]</scope>
    <source>
        <strain evidence="3">47Lol / DSM 12138</strain>
    </source>
</reference>
<dbReference type="InterPro" id="IPR006283">
    <property type="entry name" value="ThiL-like"/>
</dbReference>
<dbReference type="PANTHER" id="PTHR30270:SF0">
    <property type="entry name" value="THIAMINE-MONOPHOSPHATE KINASE"/>
    <property type="match status" value="1"/>
</dbReference>
<organism evidence="2 3">
    <name type="scientific">Thauera linaloolentis (strain DSM 12138 / JCM 21573 / CCUG 41526 / CIP 105981 / IAM 15112 / NBRC 102519 / 47Lol)</name>
    <dbReference type="NCBI Taxonomy" id="1123367"/>
    <lineage>
        <taxon>Bacteria</taxon>
        <taxon>Pseudomonadati</taxon>
        <taxon>Pseudomonadota</taxon>
        <taxon>Betaproteobacteria</taxon>
        <taxon>Rhodocyclales</taxon>
        <taxon>Zoogloeaceae</taxon>
        <taxon>Thauera</taxon>
    </lineage>
</organism>
<dbReference type="GO" id="GO:0009030">
    <property type="term" value="F:thiamine-phosphate kinase activity"/>
    <property type="evidence" value="ECO:0007669"/>
    <property type="project" value="InterPro"/>
</dbReference>
<gene>
    <name evidence="2" type="ORF">C666_16150</name>
</gene>
<protein>
    <submittedName>
        <fullName evidence="2">Thiamine-phosphate kinase</fullName>
    </submittedName>
</protein>
<dbReference type="InterPro" id="IPR010918">
    <property type="entry name" value="PurM-like_C_dom"/>
</dbReference>
<dbReference type="SUPFAM" id="SSF56042">
    <property type="entry name" value="PurM C-terminal domain-like"/>
    <property type="match status" value="1"/>
</dbReference>
<name>N6YRL8_THAL4</name>
<feature type="non-terminal residue" evidence="2">
    <location>
        <position position="1"/>
    </location>
</feature>
<feature type="domain" description="PurM-like C-terminal" evidence="1">
    <location>
        <begin position="16"/>
        <end position="118"/>
    </location>
</feature>
<evidence type="ECO:0000313" key="3">
    <source>
        <dbReference type="Proteomes" id="UP000013232"/>
    </source>
</evidence>
<dbReference type="eggNOG" id="COG0611">
    <property type="taxonomic scope" value="Bacteria"/>
</dbReference>
<keyword evidence="2" id="KW-0808">Transferase</keyword>
<dbReference type="EMBL" id="AMXE01000087">
    <property type="protein sequence ID" value="ENO85002.1"/>
    <property type="molecule type" value="Genomic_DNA"/>
</dbReference>
<accession>N6YRL8</accession>
<evidence type="ECO:0000259" key="1">
    <source>
        <dbReference type="Pfam" id="PF02769"/>
    </source>
</evidence>
<keyword evidence="3" id="KW-1185">Reference proteome</keyword>
<proteinExistence type="predicted"/>
<dbReference type="AlphaFoldDB" id="N6YRL8"/>
<evidence type="ECO:0000313" key="2">
    <source>
        <dbReference type="EMBL" id="ENO85002.1"/>
    </source>
</evidence>
<sequence length="142" mass="14763">RRHCVAALQRPQPRLALGQALRGLASAMLDVSDGLLGDLSHILARSGVGAVINAGALPLAALRATGAPDDRALSFLLSGGDDYELLFTARADARAGLDALSHRLGQPLHRIGHITAQAGECLLLATDGRRLALDAAGYDHFA</sequence>
<keyword evidence="2" id="KW-0418">Kinase</keyword>
<dbReference type="InterPro" id="IPR036676">
    <property type="entry name" value="PurM-like_C_sf"/>
</dbReference>
<dbReference type="GO" id="GO:0009228">
    <property type="term" value="P:thiamine biosynthetic process"/>
    <property type="evidence" value="ECO:0007669"/>
    <property type="project" value="InterPro"/>
</dbReference>
<dbReference type="RefSeq" id="WP_004343501.1">
    <property type="nucleotide sequence ID" value="NZ_AMXE01000087.1"/>
</dbReference>
<dbReference type="Proteomes" id="UP000013232">
    <property type="component" value="Unassembled WGS sequence"/>
</dbReference>
<dbReference type="Gene3D" id="3.90.650.10">
    <property type="entry name" value="PurM-like C-terminal domain"/>
    <property type="match status" value="1"/>
</dbReference>
<dbReference type="PANTHER" id="PTHR30270">
    <property type="entry name" value="THIAMINE-MONOPHOSPHATE KINASE"/>
    <property type="match status" value="1"/>
</dbReference>